<dbReference type="SMART" id="SM00843">
    <property type="entry name" value="Ftsk_gamma"/>
    <property type="match status" value="1"/>
</dbReference>
<comment type="caution">
    <text evidence="2">The sequence shown here is derived from an EMBL/GenBank/DDBJ whole genome shotgun (WGS) entry which is preliminary data.</text>
</comment>
<dbReference type="InterPro" id="IPR027417">
    <property type="entry name" value="P-loop_NTPase"/>
</dbReference>
<dbReference type="Gene3D" id="3.40.50.300">
    <property type="entry name" value="P-loop containing nucleotide triphosphate hydrolases"/>
    <property type="match status" value="1"/>
</dbReference>
<dbReference type="PANTHER" id="PTHR22683">
    <property type="entry name" value="SPORULATION PROTEIN RELATED"/>
    <property type="match status" value="1"/>
</dbReference>
<dbReference type="InterPro" id="IPR036390">
    <property type="entry name" value="WH_DNA-bd_sf"/>
</dbReference>
<reference evidence="2" key="1">
    <citation type="submission" date="2019-08" db="EMBL/GenBank/DDBJ databases">
        <authorList>
            <person name="Kucharzyk K."/>
            <person name="Murdoch R.W."/>
            <person name="Higgins S."/>
            <person name="Loffler F."/>
        </authorList>
    </citation>
    <scope>NUCLEOTIDE SEQUENCE</scope>
</reference>
<sequence length="138" mass="15813">MGGAEKLLGKGDMLFYPVGEAKPVRVQGAFISEREVEKLVSFIKEQIPALYNEEIIKEIEEETAICDDEVDELLKEAIRIVVDSEQASVSMLQRRLKIGYNRAARLIDQMEERRIIGEYEGSKPRKVLISKDELDEWV</sequence>
<dbReference type="SUPFAM" id="SSF46785">
    <property type="entry name" value="Winged helix' DNA-binding domain"/>
    <property type="match status" value="1"/>
</dbReference>
<gene>
    <name evidence="2" type="primary">spoIIIE_22</name>
    <name evidence="2" type="ORF">SDC9_156999</name>
</gene>
<dbReference type="InterPro" id="IPR050206">
    <property type="entry name" value="FtsK/SpoIIIE/SftA"/>
</dbReference>
<dbReference type="EMBL" id="VSSQ01055835">
    <property type="protein sequence ID" value="MPN09707.1"/>
    <property type="molecule type" value="Genomic_DNA"/>
</dbReference>
<proteinExistence type="predicted"/>
<dbReference type="AlphaFoldDB" id="A0A645F693"/>
<protein>
    <submittedName>
        <fullName evidence="2">DNA translocase SpoIIIE</fullName>
    </submittedName>
</protein>
<dbReference type="Gene3D" id="1.10.10.10">
    <property type="entry name" value="Winged helix-like DNA-binding domain superfamily/Winged helix DNA-binding domain"/>
    <property type="match status" value="1"/>
</dbReference>
<evidence type="ECO:0000313" key="2">
    <source>
        <dbReference type="EMBL" id="MPN09707.1"/>
    </source>
</evidence>
<feature type="domain" description="FtsK gamma" evidence="1">
    <location>
        <begin position="67"/>
        <end position="132"/>
    </location>
</feature>
<dbReference type="Pfam" id="PF09397">
    <property type="entry name" value="FtsK_gamma"/>
    <property type="match status" value="1"/>
</dbReference>
<dbReference type="PANTHER" id="PTHR22683:SF41">
    <property type="entry name" value="DNA TRANSLOCASE FTSK"/>
    <property type="match status" value="1"/>
</dbReference>
<organism evidence="2">
    <name type="scientific">bioreactor metagenome</name>
    <dbReference type="NCBI Taxonomy" id="1076179"/>
    <lineage>
        <taxon>unclassified sequences</taxon>
        <taxon>metagenomes</taxon>
        <taxon>ecological metagenomes</taxon>
    </lineage>
</organism>
<name>A0A645F693_9ZZZZ</name>
<evidence type="ECO:0000259" key="1">
    <source>
        <dbReference type="SMART" id="SM00843"/>
    </source>
</evidence>
<accession>A0A645F693</accession>
<dbReference type="InterPro" id="IPR018541">
    <property type="entry name" value="Ftsk_gamma"/>
</dbReference>
<dbReference type="InterPro" id="IPR036388">
    <property type="entry name" value="WH-like_DNA-bd_sf"/>
</dbReference>